<dbReference type="InterPro" id="IPR002052">
    <property type="entry name" value="DNA_methylase_N6_adenine_CS"/>
</dbReference>
<dbReference type="Gene3D" id="3.40.50.150">
    <property type="entry name" value="Vaccinia Virus protein VP39"/>
    <property type="match status" value="1"/>
</dbReference>
<proteinExistence type="inferred from homology"/>
<dbReference type="OrthoDB" id="9805629at2"/>
<dbReference type="SUPFAM" id="SSF53335">
    <property type="entry name" value="S-adenosyl-L-methionine-dependent methyltransferases"/>
    <property type="match status" value="1"/>
</dbReference>
<dbReference type="PRINTS" id="PR00505">
    <property type="entry name" value="D12N6MTFRASE"/>
</dbReference>
<evidence type="ECO:0000256" key="6">
    <source>
        <dbReference type="ARBA" id="ARBA00047942"/>
    </source>
</evidence>
<evidence type="ECO:0000313" key="9">
    <source>
        <dbReference type="Proteomes" id="UP000245489"/>
    </source>
</evidence>
<evidence type="ECO:0000313" key="8">
    <source>
        <dbReference type="EMBL" id="PWK26167.1"/>
    </source>
</evidence>
<dbReference type="EC" id="2.1.1.72" evidence="2 7"/>
<dbReference type="InterPro" id="IPR023095">
    <property type="entry name" value="Ade_MeTrfase_dom_2"/>
</dbReference>
<comment type="catalytic activity">
    <reaction evidence="6 7">
        <text>a 2'-deoxyadenosine in DNA + S-adenosyl-L-methionine = an N(6)-methyl-2'-deoxyadenosine in DNA + S-adenosyl-L-homocysteine + H(+)</text>
        <dbReference type="Rhea" id="RHEA:15197"/>
        <dbReference type="Rhea" id="RHEA-COMP:12418"/>
        <dbReference type="Rhea" id="RHEA-COMP:12419"/>
        <dbReference type="ChEBI" id="CHEBI:15378"/>
        <dbReference type="ChEBI" id="CHEBI:57856"/>
        <dbReference type="ChEBI" id="CHEBI:59789"/>
        <dbReference type="ChEBI" id="CHEBI:90615"/>
        <dbReference type="ChEBI" id="CHEBI:90616"/>
        <dbReference type="EC" id="2.1.1.72"/>
    </reaction>
</comment>
<dbReference type="GO" id="GO:0032259">
    <property type="term" value="P:methylation"/>
    <property type="evidence" value="ECO:0007669"/>
    <property type="project" value="UniProtKB-KW"/>
</dbReference>
<sequence>MDKIIVPPIKIQGKKTQLIEWLNTCINLDDEQLYIEPFMGSGVVGMNIAKKKALFADSNPHIINFYNEVKNGTINPSIVKDFLEKEGQKLSEFGVEHFKFIRDRFNAEGNSIDFLFLNRSCFNGMIRFNKSFKFNVPYGHKPERFAQAYITKITNQIKYVQGLIEMNDWEFKCQDFRKTLSEANSESFIYCDPPYIGRHVDYYDSWTEEDEFDLKKYLEATNCRFGISTWHSNSYRKNEYLQTLWGDYNLATTQHFYHVGAKESNRNEVLEALITNCAVSEELFIKKRKSEKEILQLELF</sequence>
<evidence type="ECO:0000256" key="4">
    <source>
        <dbReference type="ARBA" id="ARBA00022679"/>
    </source>
</evidence>
<protein>
    <recommendedName>
        <fullName evidence="2 7">Site-specific DNA-methyltransferase (adenine-specific)</fullName>
        <ecNumber evidence="2 7">2.1.1.72</ecNumber>
    </recommendedName>
</protein>
<dbReference type="NCBIfam" id="TIGR00571">
    <property type="entry name" value="dam"/>
    <property type="match status" value="1"/>
</dbReference>
<keyword evidence="9" id="KW-1185">Reference proteome</keyword>
<evidence type="ECO:0000256" key="1">
    <source>
        <dbReference type="ARBA" id="ARBA00006594"/>
    </source>
</evidence>
<evidence type="ECO:0000256" key="5">
    <source>
        <dbReference type="ARBA" id="ARBA00022691"/>
    </source>
</evidence>
<dbReference type="PANTHER" id="PTHR30481">
    <property type="entry name" value="DNA ADENINE METHYLASE"/>
    <property type="match status" value="1"/>
</dbReference>
<accession>A0A316E637</accession>
<evidence type="ECO:0000256" key="3">
    <source>
        <dbReference type="ARBA" id="ARBA00022603"/>
    </source>
</evidence>
<dbReference type="GO" id="GO:0006298">
    <property type="term" value="P:mismatch repair"/>
    <property type="evidence" value="ECO:0007669"/>
    <property type="project" value="TreeGrafter"/>
</dbReference>
<keyword evidence="3 7" id="KW-0489">Methyltransferase</keyword>
<comment type="caution">
    <text evidence="8">The sequence shown here is derived from an EMBL/GenBank/DDBJ whole genome shotgun (WGS) entry which is preliminary data.</text>
</comment>
<dbReference type="InterPro" id="IPR029063">
    <property type="entry name" value="SAM-dependent_MTases_sf"/>
</dbReference>
<name>A0A316E637_9BACT</name>
<dbReference type="AlphaFoldDB" id="A0A316E637"/>
<dbReference type="GO" id="GO:0043565">
    <property type="term" value="F:sequence-specific DNA binding"/>
    <property type="evidence" value="ECO:0007669"/>
    <property type="project" value="TreeGrafter"/>
</dbReference>
<dbReference type="EMBL" id="QGGO01000013">
    <property type="protein sequence ID" value="PWK26167.1"/>
    <property type="molecule type" value="Genomic_DNA"/>
</dbReference>
<dbReference type="Pfam" id="PF02086">
    <property type="entry name" value="MethyltransfD12"/>
    <property type="match status" value="1"/>
</dbReference>
<reference evidence="8 9" key="1">
    <citation type="submission" date="2018-05" db="EMBL/GenBank/DDBJ databases">
        <title>Genomic Encyclopedia of Archaeal and Bacterial Type Strains, Phase II (KMG-II): from individual species to whole genera.</title>
        <authorList>
            <person name="Goeker M."/>
        </authorList>
    </citation>
    <scope>NUCLEOTIDE SEQUENCE [LARGE SCALE GENOMIC DNA]</scope>
    <source>
        <strain evidence="8 9">DSM 22214</strain>
    </source>
</reference>
<keyword evidence="5 7" id="KW-0949">S-adenosyl-L-methionine</keyword>
<dbReference type="GO" id="GO:1904047">
    <property type="term" value="F:S-adenosyl-L-methionine binding"/>
    <property type="evidence" value="ECO:0007669"/>
    <property type="project" value="TreeGrafter"/>
</dbReference>
<dbReference type="GO" id="GO:0009307">
    <property type="term" value="P:DNA restriction-modification system"/>
    <property type="evidence" value="ECO:0007669"/>
    <property type="project" value="InterPro"/>
</dbReference>
<keyword evidence="4 7" id="KW-0808">Transferase</keyword>
<organism evidence="8 9">
    <name type="scientific">Arcicella aurantiaca</name>
    <dbReference type="NCBI Taxonomy" id="591202"/>
    <lineage>
        <taxon>Bacteria</taxon>
        <taxon>Pseudomonadati</taxon>
        <taxon>Bacteroidota</taxon>
        <taxon>Cytophagia</taxon>
        <taxon>Cytophagales</taxon>
        <taxon>Flectobacillaceae</taxon>
        <taxon>Arcicella</taxon>
    </lineage>
</organism>
<evidence type="ECO:0000256" key="7">
    <source>
        <dbReference type="RuleBase" id="RU361257"/>
    </source>
</evidence>
<dbReference type="PROSITE" id="PS00092">
    <property type="entry name" value="N6_MTASE"/>
    <property type="match status" value="1"/>
</dbReference>
<dbReference type="GO" id="GO:0009007">
    <property type="term" value="F:site-specific DNA-methyltransferase (adenine-specific) activity"/>
    <property type="evidence" value="ECO:0007669"/>
    <property type="project" value="UniProtKB-UniRule"/>
</dbReference>
<dbReference type="PIRSF" id="PIRSF000398">
    <property type="entry name" value="M_m6A_EcoRV"/>
    <property type="match status" value="1"/>
</dbReference>
<dbReference type="PANTHER" id="PTHR30481:SF3">
    <property type="entry name" value="DNA ADENINE METHYLASE"/>
    <property type="match status" value="1"/>
</dbReference>
<dbReference type="RefSeq" id="WP_109743372.1">
    <property type="nucleotide sequence ID" value="NZ_QGGO01000013.1"/>
</dbReference>
<dbReference type="Gene3D" id="1.10.1020.10">
    <property type="entry name" value="Adenine-specific Methyltransferase, Domain 2"/>
    <property type="match status" value="1"/>
</dbReference>
<gene>
    <name evidence="8" type="ORF">LV89_02648</name>
</gene>
<dbReference type="InterPro" id="IPR012263">
    <property type="entry name" value="M_m6A_EcoRV"/>
</dbReference>
<dbReference type="InterPro" id="IPR012327">
    <property type="entry name" value="MeTrfase_D12"/>
</dbReference>
<dbReference type="Proteomes" id="UP000245489">
    <property type="component" value="Unassembled WGS sequence"/>
</dbReference>
<evidence type="ECO:0000256" key="2">
    <source>
        <dbReference type="ARBA" id="ARBA00011900"/>
    </source>
</evidence>
<comment type="similarity">
    <text evidence="1 7">Belongs to the N(4)/N(6)-methyltransferase family.</text>
</comment>